<reference evidence="3" key="1">
    <citation type="submission" date="2021-02" db="EMBL/GenBank/DDBJ databases">
        <authorList>
            <person name="Dougan E. K."/>
            <person name="Rhodes N."/>
            <person name="Thang M."/>
            <person name="Chan C."/>
        </authorList>
    </citation>
    <scope>NUCLEOTIDE SEQUENCE</scope>
</reference>
<dbReference type="EMBL" id="CAJNIZ010008779">
    <property type="protein sequence ID" value="CAE7271674.1"/>
    <property type="molecule type" value="Genomic_DNA"/>
</dbReference>
<dbReference type="Proteomes" id="UP000649617">
    <property type="component" value="Unassembled WGS sequence"/>
</dbReference>
<keyword evidence="2" id="KW-0812">Transmembrane</keyword>
<evidence type="ECO:0000256" key="2">
    <source>
        <dbReference type="SAM" id="Phobius"/>
    </source>
</evidence>
<keyword evidence="2" id="KW-0472">Membrane</keyword>
<feature type="transmembrane region" description="Helical" evidence="2">
    <location>
        <begin position="281"/>
        <end position="301"/>
    </location>
</feature>
<gene>
    <name evidence="3" type="ORF">SPIL2461_LOCUS5984</name>
</gene>
<evidence type="ECO:0000313" key="4">
    <source>
        <dbReference type="Proteomes" id="UP000649617"/>
    </source>
</evidence>
<evidence type="ECO:0000313" key="3">
    <source>
        <dbReference type="EMBL" id="CAE7271674.1"/>
    </source>
</evidence>
<feature type="transmembrane region" description="Helical" evidence="2">
    <location>
        <begin position="244"/>
        <end position="269"/>
    </location>
</feature>
<protein>
    <submittedName>
        <fullName evidence="3">Uncharacterized protein</fullName>
    </submittedName>
</protein>
<evidence type="ECO:0000256" key="1">
    <source>
        <dbReference type="SAM" id="MobiDB-lite"/>
    </source>
</evidence>
<keyword evidence="2" id="KW-1133">Transmembrane helix</keyword>
<name>A0A812MJQ2_SYMPI</name>
<comment type="caution">
    <text evidence="3">The sequence shown here is derived from an EMBL/GenBank/DDBJ whole genome shotgun (WGS) entry which is preliminary data.</text>
</comment>
<feature type="compositionally biased region" description="Low complexity" evidence="1">
    <location>
        <begin position="23"/>
        <end position="33"/>
    </location>
</feature>
<keyword evidence="4" id="KW-1185">Reference proteome</keyword>
<organism evidence="3 4">
    <name type="scientific">Symbiodinium pilosum</name>
    <name type="common">Dinoflagellate</name>
    <dbReference type="NCBI Taxonomy" id="2952"/>
    <lineage>
        <taxon>Eukaryota</taxon>
        <taxon>Sar</taxon>
        <taxon>Alveolata</taxon>
        <taxon>Dinophyceae</taxon>
        <taxon>Suessiales</taxon>
        <taxon>Symbiodiniaceae</taxon>
        <taxon>Symbiodinium</taxon>
    </lineage>
</organism>
<dbReference type="OrthoDB" id="420724at2759"/>
<proteinExistence type="predicted"/>
<feature type="region of interest" description="Disordered" evidence="1">
    <location>
        <begin position="1"/>
        <end position="41"/>
    </location>
</feature>
<dbReference type="AlphaFoldDB" id="A0A812MJQ2"/>
<feature type="transmembrane region" description="Helical" evidence="2">
    <location>
        <begin position="777"/>
        <end position="798"/>
    </location>
</feature>
<accession>A0A812MJQ2</accession>
<sequence length="804" mass="87744">MDEGEDGPGAASRASGAGGSGDPAGPSGLPGSDAGKEPPSKTLRRGAAAFSLLASVFLVWALASERWHCFQVQVPPSEIYEMFKAMVAILPAGSLSTNFSPALQRKLETSTEPHTAFELQAGLWSGSAKQLCKPSDAIFSVFVDPKKCKAKLRHFCEDILEGARDDPIALSMYDNCHRSVKSGGVSLSFILEPPAKLEFDLDNDYATLEGLQSELGHDEQDQDPDICDTLANCDVLVAMRPLNLLLISVMVFATLLMVLATVCFIWSLFRSEEVFTKRGCNVMLFAAISLAVVVGLDIYIGEKFPLEDIFRVEDLYYFMLPDGSDPQGYASLLEQTEATFEPGPAALKQMTQLSKRSQKHLGLLQLEQGSSRGQPPQRLPESSMMDVMNAVDEVYNTSQGQEFQQLEQQAFSKPLMQIPATKWKGALAVLGANLMSALATKNMAAFLDPLKEAAKRAWGKSDVIIDSWLQYLQKSIIEAPDKGGEQFSSMMEDLTNMKSANDVCDRFGTNACDSLNGVLEDTKTEAASLFQDLQSAFQEKLGQAKKLIAQCMKVLQKLKAFWAEVQEPVKQIMALVVEASKQAAGDLLSTVVNVLGKPELLEDVRLLFEKLFQAFPKVVLAVRKLADHFVAFVQGLKPLLLQLKDAALKVKQLLTNGLSKAQVILAEEADRKGAEIKFKISQEIQNEVDKASEIWGIVEDVQADSPPAPKVGNGSSLLEKQAAFQGNVMGWISKFASAGTLCSPAARVGTIFLSEIQHMHATVRGFETKRGGVFQHFGYITFCLIVLFGLATASFIMFQFGVLK</sequence>